<proteinExistence type="predicted"/>
<dbReference type="InterPro" id="IPR025886">
    <property type="entry name" value="PP2-like"/>
</dbReference>
<accession>A0A7J7HIR5</accession>
<dbReference type="Pfam" id="PF14299">
    <property type="entry name" value="PP2"/>
    <property type="match status" value="1"/>
</dbReference>
<organism evidence="1 2">
    <name type="scientific">Camellia sinensis</name>
    <name type="common">Tea plant</name>
    <name type="synonym">Thea sinensis</name>
    <dbReference type="NCBI Taxonomy" id="4442"/>
    <lineage>
        <taxon>Eukaryota</taxon>
        <taxon>Viridiplantae</taxon>
        <taxon>Streptophyta</taxon>
        <taxon>Embryophyta</taxon>
        <taxon>Tracheophyta</taxon>
        <taxon>Spermatophyta</taxon>
        <taxon>Magnoliopsida</taxon>
        <taxon>eudicotyledons</taxon>
        <taxon>Gunneridae</taxon>
        <taxon>Pentapetalae</taxon>
        <taxon>asterids</taxon>
        <taxon>Ericales</taxon>
        <taxon>Theaceae</taxon>
        <taxon>Camellia</taxon>
    </lineage>
</organism>
<keyword evidence="2" id="KW-1185">Reference proteome</keyword>
<evidence type="ECO:0000313" key="2">
    <source>
        <dbReference type="Proteomes" id="UP000593564"/>
    </source>
</evidence>
<dbReference type="EMBL" id="JACBKZ010000004">
    <property type="protein sequence ID" value="KAF5952121.1"/>
    <property type="molecule type" value="Genomic_DNA"/>
</dbReference>
<sequence>MALARAGSAFDQPLILMLFGRDYSRRPILQDQKFSSKKELFFHLCNPILIDGVVRKWFVLDKFSGKKSYILSARKLSITWGNEPIYWNWTSIPQSRPYTNASMLILSHSLYRFSEVAVPKTIHLLAIQGKIRTRMPSPNTTYSAYLIMKTTENAYGLNSIPSETSIEVGSHVSSNKAYLCCCDSKKQQIDLLFFLYESGGSVEAEGEQRRGRTGPKVREKMDEEVKMSVMEVKGHNFKGGLIIEGIDFDHGNLHEVSSSFLHHFELFFFNLEFSSNFFSSLEFTIFKLKLSLSSNKRFFRPLNWRSEIGDWTVAGLDLRGFSFNCWCKQEIGMRMDFFYNGRVWQGLALKHFVHKDKLM</sequence>
<comment type="caution">
    <text evidence="1">The sequence shown here is derived from an EMBL/GenBank/DDBJ whole genome shotgun (WGS) entry which is preliminary data.</text>
</comment>
<gene>
    <name evidence="1" type="ORF">HYC85_010065</name>
</gene>
<dbReference type="PANTHER" id="PTHR32278:SF15">
    <property type="entry name" value="F-BOX PROTEIN PP2-B13-RELATED"/>
    <property type="match status" value="1"/>
</dbReference>
<evidence type="ECO:0000313" key="1">
    <source>
        <dbReference type="EMBL" id="KAF5952121.1"/>
    </source>
</evidence>
<dbReference type="AlphaFoldDB" id="A0A7J7HIR5"/>
<reference evidence="2" key="1">
    <citation type="journal article" date="2020" name="Nat. Commun.">
        <title>Genome assembly of wild tea tree DASZ reveals pedigree and selection history of tea varieties.</title>
        <authorList>
            <person name="Zhang W."/>
            <person name="Zhang Y."/>
            <person name="Qiu H."/>
            <person name="Guo Y."/>
            <person name="Wan H."/>
            <person name="Zhang X."/>
            <person name="Scossa F."/>
            <person name="Alseekh S."/>
            <person name="Zhang Q."/>
            <person name="Wang P."/>
            <person name="Xu L."/>
            <person name="Schmidt M.H."/>
            <person name="Jia X."/>
            <person name="Li D."/>
            <person name="Zhu A."/>
            <person name="Guo F."/>
            <person name="Chen W."/>
            <person name="Ni D."/>
            <person name="Usadel B."/>
            <person name="Fernie A.R."/>
            <person name="Wen W."/>
        </authorList>
    </citation>
    <scope>NUCLEOTIDE SEQUENCE [LARGE SCALE GENOMIC DNA]</scope>
    <source>
        <strain evidence="2">cv. G240</strain>
    </source>
</reference>
<name>A0A7J7HIR5_CAMSI</name>
<reference evidence="1 2" key="2">
    <citation type="submission" date="2020-07" db="EMBL/GenBank/DDBJ databases">
        <title>Genome assembly of wild tea tree DASZ reveals pedigree and selection history of tea varieties.</title>
        <authorList>
            <person name="Zhang W."/>
        </authorList>
    </citation>
    <scope>NUCLEOTIDE SEQUENCE [LARGE SCALE GENOMIC DNA]</scope>
    <source>
        <strain evidence="2">cv. G240</strain>
        <tissue evidence="1">Leaf</tissue>
    </source>
</reference>
<dbReference type="Proteomes" id="UP000593564">
    <property type="component" value="Unassembled WGS sequence"/>
</dbReference>
<dbReference type="PANTHER" id="PTHR32278">
    <property type="entry name" value="F-BOX DOMAIN-CONTAINING PROTEIN"/>
    <property type="match status" value="1"/>
</dbReference>
<protein>
    <submittedName>
        <fullName evidence="1">Uncharacterized protein</fullName>
    </submittedName>
</protein>